<accession>A0AAU7V9G7</accession>
<evidence type="ECO:0000256" key="5">
    <source>
        <dbReference type="ARBA" id="ARBA00023136"/>
    </source>
</evidence>
<dbReference type="InterPro" id="IPR050250">
    <property type="entry name" value="Macrolide_Exporter_MacB"/>
</dbReference>
<dbReference type="GO" id="GO:0022857">
    <property type="term" value="F:transmembrane transporter activity"/>
    <property type="evidence" value="ECO:0007669"/>
    <property type="project" value="TreeGrafter"/>
</dbReference>
<evidence type="ECO:0000313" key="10">
    <source>
        <dbReference type="EMBL" id="XBW07932.1"/>
    </source>
</evidence>
<dbReference type="KEGG" id="sapp:SAC06_09880"/>
<evidence type="ECO:0000256" key="6">
    <source>
        <dbReference type="ARBA" id="ARBA00038076"/>
    </source>
</evidence>
<comment type="subcellular location">
    <subcellularLocation>
        <location evidence="1">Cell membrane</location>
        <topology evidence="1">Multi-pass membrane protein</topology>
    </subcellularLocation>
</comment>
<dbReference type="RefSeq" id="WP_350258132.1">
    <property type="nucleotide sequence ID" value="NZ_CP138335.1"/>
</dbReference>
<reference evidence="10" key="1">
    <citation type="submission" date="2023-11" db="EMBL/GenBank/DDBJ databases">
        <title>Scrofimicrobium hongkongense sp. nov., isolated from a patient with peritonitis.</title>
        <authorList>
            <person name="Lao H.Y."/>
            <person name="Wong A.Y.P."/>
            <person name="Ng T.L."/>
            <person name="Wong R.Y.L."/>
            <person name="Yau M.C.Y."/>
            <person name="Lam J.Y.W."/>
            <person name="Siu G.K.H."/>
        </authorList>
    </citation>
    <scope>NUCLEOTIDE SEQUENCE</scope>
    <source>
        <strain evidence="10">R131</strain>
    </source>
</reference>
<feature type="transmembrane region" description="Helical" evidence="7">
    <location>
        <begin position="775"/>
        <end position="795"/>
    </location>
</feature>
<dbReference type="InterPro" id="IPR025857">
    <property type="entry name" value="MacB_PCD"/>
</dbReference>
<feature type="transmembrane region" description="Helical" evidence="7">
    <location>
        <begin position="471"/>
        <end position="492"/>
    </location>
</feature>
<feature type="transmembrane region" description="Helical" evidence="7">
    <location>
        <begin position="301"/>
        <end position="329"/>
    </location>
</feature>
<feature type="domain" description="MacB-like periplasmic core" evidence="9">
    <location>
        <begin position="20"/>
        <end position="215"/>
    </location>
</feature>
<evidence type="ECO:0000256" key="2">
    <source>
        <dbReference type="ARBA" id="ARBA00022475"/>
    </source>
</evidence>
<proteinExistence type="inferred from homology"/>
<dbReference type="Pfam" id="PF02687">
    <property type="entry name" value="FtsX"/>
    <property type="match status" value="2"/>
</dbReference>
<protein>
    <submittedName>
        <fullName evidence="10">FtsX-like permease family protein</fullName>
    </submittedName>
</protein>
<dbReference type="AlphaFoldDB" id="A0AAU7V9G7"/>
<feature type="transmembrane region" description="Helical" evidence="7">
    <location>
        <begin position="677"/>
        <end position="710"/>
    </location>
</feature>
<dbReference type="PANTHER" id="PTHR30572:SF4">
    <property type="entry name" value="ABC TRANSPORTER PERMEASE YTRF"/>
    <property type="match status" value="1"/>
</dbReference>
<sequence length="812" mass="84214">MKQLVQANLRTHGRRYLATGLAVFIAVVFVVAVLMLSGALGTSIGNSFADQYRGSSAVVEDREGTGTDVVEEVSGTPGVELVVPALNTYAQFGGSGQQFGSIAGVLPEPLFRPHLSQGELPTDPNQIALDAKLASALDLTVGDRLTIHPYTEWHSLDVEVSGIFGEGNSPASVNSDALMTPAGIHQLSGDSYASTYLVVGSDGFTQEQVAAAVRAALSSDELTVQTEQEAVEAALAEANLASSGMSLALMVFPAIAIVVAIIVVSTTFQVLVRQRQRELGLLRCVGATGRQVRRLILVESLLVGVVASALGVAVGVIASALAISGFGLLPSLTQAFGSASWLTLFLVFVLGVLVTVLAGLRPALQVGRVAPLTAFTAAAVEPVERTRGWWVRLSLGAFVSIAAGTVMAITANWHSTAGLGLAIVSGMATLVGLTLFLSAVFPRLVAWVGAPMRSTLGQLATGNTQRSPGRTAATGVSIFIGVSLIVMMLVGASSLSLTMNRELDSRLATDLVITSSNGELTEADVQAVTDLPGVAKTAPEWGLADASVDGEPVTLYGVDASDRVARTQGEPLGDGRVLVPETSGLESGQTVNVCVAQNCADLEALVDTSWLAQDGRAGVSQATLDRLGAGVTPQMQAILAQLDSTSDYRTVSNAIGKLDQSWSLGGAASTRAQFDEMITMILTVVVALLGVSVVVSLVGVSNTLALSVAERTRENGLLRALGMTRRQVSRMLTWEAVLISFTAALVGVGAGILFGWIGTVAVMMEVAAAQLDIPWLQIVLVLALAIVAAALSSWWPGRKAGRTSPVEALAVD</sequence>
<feature type="domain" description="ABC3 transporter permease C-terminal" evidence="8">
    <location>
        <begin position="688"/>
        <end position="805"/>
    </location>
</feature>
<organism evidence="10">
    <name type="scientific">Scrofimicrobium appendicitidis</name>
    <dbReference type="NCBI Taxonomy" id="3079930"/>
    <lineage>
        <taxon>Bacteria</taxon>
        <taxon>Bacillati</taxon>
        <taxon>Actinomycetota</taxon>
        <taxon>Actinomycetes</taxon>
        <taxon>Actinomycetales</taxon>
        <taxon>Actinomycetaceae</taxon>
        <taxon>Scrofimicrobium</taxon>
    </lineage>
</organism>
<keyword evidence="3 7" id="KW-0812">Transmembrane</keyword>
<evidence type="ECO:0000256" key="7">
    <source>
        <dbReference type="SAM" id="Phobius"/>
    </source>
</evidence>
<feature type="domain" description="ABC3 transporter permease C-terminal" evidence="8">
    <location>
        <begin position="250"/>
        <end position="368"/>
    </location>
</feature>
<feature type="transmembrane region" description="Helical" evidence="7">
    <location>
        <begin position="419"/>
        <end position="450"/>
    </location>
</feature>
<evidence type="ECO:0000259" key="9">
    <source>
        <dbReference type="Pfam" id="PF12704"/>
    </source>
</evidence>
<dbReference type="Pfam" id="PF12704">
    <property type="entry name" value="MacB_PCD"/>
    <property type="match status" value="1"/>
</dbReference>
<dbReference type="PANTHER" id="PTHR30572">
    <property type="entry name" value="MEMBRANE COMPONENT OF TRANSPORTER-RELATED"/>
    <property type="match status" value="1"/>
</dbReference>
<keyword evidence="2" id="KW-1003">Cell membrane</keyword>
<evidence type="ECO:0000256" key="1">
    <source>
        <dbReference type="ARBA" id="ARBA00004651"/>
    </source>
</evidence>
<feature type="transmembrane region" description="Helical" evidence="7">
    <location>
        <begin position="393"/>
        <end position="413"/>
    </location>
</feature>
<dbReference type="GO" id="GO:0005886">
    <property type="term" value="C:plasma membrane"/>
    <property type="evidence" value="ECO:0007669"/>
    <property type="project" value="UniProtKB-SubCell"/>
</dbReference>
<keyword evidence="4 7" id="KW-1133">Transmembrane helix</keyword>
<evidence type="ECO:0000259" key="8">
    <source>
        <dbReference type="Pfam" id="PF02687"/>
    </source>
</evidence>
<evidence type="ECO:0000256" key="4">
    <source>
        <dbReference type="ARBA" id="ARBA00022989"/>
    </source>
</evidence>
<feature type="transmembrane region" description="Helical" evidence="7">
    <location>
        <begin position="731"/>
        <end position="755"/>
    </location>
</feature>
<comment type="similarity">
    <text evidence="6">Belongs to the ABC-4 integral membrane protein family.</text>
</comment>
<evidence type="ECO:0000256" key="3">
    <source>
        <dbReference type="ARBA" id="ARBA00022692"/>
    </source>
</evidence>
<feature type="transmembrane region" description="Helical" evidence="7">
    <location>
        <begin position="247"/>
        <end position="272"/>
    </location>
</feature>
<feature type="transmembrane region" description="Helical" evidence="7">
    <location>
        <begin position="21"/>
        <end position="41"/>
    </location>
</feature>
<gene>
    <name evidence="10" type="ORF">SAC06_09880</name>
</gene>
<dbReference type="EMBL" id="CP138335">
    <property type="protein sequence ID" value="XBW07932.1"/>
    <property type="molecule type" value="Genomic_DNA"/>
</dbReference>
<dbReference type="InterPro" id="IPR003838">
    <property type="entry name" value="ABC3_permease_C"/>
</dbReference>
<keyword evidence="5 7" id="KW-0472">Membrane</keyword>
<feature type="transmembrane region" description="Helical" evidence="7">
    <location>
        <begin position="341"/>
        <end position="360"/>
    </location>
</feature>
<name>A0AAU7V9G7_9ACTO</name>